<feature type="transmembrane region" description="Helical" evidence="1">
    <location>
        <begin position="47"/>
        <end position="63"/>
    </location>
</feature>
<evidence type="ECO:0000313" key="3">
    <source>
        <dbReference type="Proteomes" id="UP000248314"/>
    </source>
</evidence>
<organism evidence="2 3">
    <name type="scientific">Hoylesella shahii DSM 15611 = JCM 12083</name>
    <dbReference type="NCBI Taxonomy" id="1122991"/>
    <lineage>
        <taxon>Bacteria</taxon>
        <taxon>Pseudomonadati</taxon>
        <taxon>Bacteroidota</taxon>
        <taxon>Bacteroidia</taxon>
        <taxon>Bacteroidales</taxon>
        <taxon>Prevotellaceae</taxon>
        <taxon>Hoylesella</taxon>
    </lineage>
</organism>
<keyword evidence="3" id="KW-1185">Reference proteome</keyword>
<dbReference type="SUPFAM" id="SSF117281">
    <property type="entry name" value="Kelch motif"/>
    <property type="match status" value="1"/>
</dbReference>
<dbReference type="InterPro" id="IPR019937">
    <property type="entry name" value="Cycl-permuted_mutarotase"/>
</dbReference>
<reference evidence="2 3" key="1">
    <citation type="submission" date="2018-05" db="EMBL/GenBank/DDBJ databases">
        <title>Genomic Encyclopedia of Type Strains, Phase I: the one thousand microbial genomes (KMG-I) project.</title>
        <authorList>
            <person name="Kyrpides N."/>
        </authorList>
    </citation>
    <scope>NUCLEOTIDE SEQUENCE [LARGE SCALE GENOMIC DNA]</scope>
    <source>
        <strain evidence="2 3">DSM 15611</strain>
    </source>
</reference>
<keyword evidence="1" id="KW-0472">Membrane</keyword>
<keyword evidence="1" id="KW-1133">Transmembrane helix</keyword>
<comment type="caution">
    <text evidence="2">The sequence shown here is derived from an EMBL/GenBank/DDBJ whole genome shotgun (WGS) entry which is preliminary data.</text>
</comment>
<evidence type="ECO:0000313" key="2">
    <source>
        <dbReference type="EMBL" id="PXX20059.1"/>
    </source>
</evidence>
<keyword evidence="1" id="KW-0812">Transmembrane</keyword>
<gene>
    <name evidence="2" type="ORF">EJ73_02308</name>
</gene>
<dbReference type="Gene3D" id="2.120.10.80">
    <property type="entry name" value="Kelch-type beta propeller"/>
    <property type="match status" value="2"/>
</dbReference>
<accession>A0A318HQI9</accession>
<name>A0A318HQI9_9BACT</name>
<dbReference type="PANTHER" id="PTHR45632">
    <property type="entry name" value="LD33804P"/>
    <property type="match status" value="1"/>
</dbReference>
<dbReference type="InterPro" id="IPR056734">
    <property type="entry name" value="NANM"/>
</dbReference>
<dbReference type="Pfam" id="PF24996">
    <property type="entry name" value="NANM"/>
    <property type="match status" value="2"/>
</dbReference>
<dbReference type="NCBIfam" id="TIGR03548">
    <property type="entry name" value="mutarot_permut"/>
    <property type="match status" value="1"/>
</dbReference>
<protein>
    <submittedName>
        <fullName evidence="2">Cyclically-permuted mutarotase family protein</fullName>
    </submittedName>
</protein>
<dbReference type="Proteomes" id="UP000248314">
    <property type="component" value="Unassembled WGS sequence"/>
</dbReference>
<dbReference type="EMBL" id="QJJX01000034">
    <property type="protein sequence ID" value="PXX20059.1"/>
    <property type="molecule type" value="Genomic_DNA"/>
</dbReference>
<dbReference type="AlphaFoldDB" id="A0A318HQI9"/>
<evidence type="ECO:0000256" key="1">
    <source>
        <dbReference type="SAM" id="Phobius"/>
    </source>
</evidence>
<dbReference type="STRING" id="1122991.GCA_000613445_00942"/>
<dbReference type="InterPro" id="IPR015915">
    <property type="entry name" value="Kelch-typ_b-propeller"/>
</dbReference>
<proteinExistence type="predicted"/>
<sequence length="409" mass="44378">MAKRHQYFLCFAVFKLTLRSIQLKITIILLLDNKIFSNKEFINIKRLKIIFVLMALFITNVMAQNSNSIQRMMGFPTEEPGFDKGVSACFCGVINGRLYIAGGCNFPEKPVAEGGKKRFYKTIYAAELQANSDQLVWKTVGQMPQEAAYGVSVSYENSLIFVGGNNEVGALTTAIRLYPTAEGVKQEALPSLPHALDNMSGAVVGHILYVAGGNCEGVATQKVWSLNLKNAEKEGWKEHAAIPGIARVQPIAAPLEGGLLGVWGGFAPKTATKPAQLAMNGASYNAGCGTWTSLPVPTDAVGEEVFTGGAAAIAVPQKGVVVVGGVNKDVFLAAINKLPEGYLLHEPEWYRFNNRVLCYRQGAWTQLLQHSSVARAGCALAYWDGWVYVVGGELKPGIRTSEIVRFRVD</sequence>